<evidence type="ECO:0000313" key="1">
    <source>
        <dbReference type="EMBL" id="RVU30592.1"/>
    </source>
</evidence>
<reference evidence="1 2" key="1">
    <citation type="submission" date="2019-01" db="EMBL/GenBank/DDBJ databases">
        <authorList>
            <person name="Chen W.-M."/>
        </authorList>
    </citation>
    <scope>NUCLEOTIDE SEQUENCE [LARGE SCALE GENOMIC DNA]</scope>
    <source>
        <strain evidence="1 2">HPM-16</strain>
    </source>
</reference>
<dbReference type="RefSeq" id="WP_127694127.1">
    <property type="nucleotide sequence ID" value="NZ_SACQ01000004.1"/>
</dbReference>
<dbReference type="PANTHER" id="PTHR39327:SF1">
    <property type="entry name" value="BLR5470 PROTEIN"/>
    <property type="match status" value="1"/>
</dbReference>
<dbReference type="InterPro" id="IPR010319">
    <property type="entry name" value="Transglutaminase-like_Cys_pept"/>
</dbReference>
<dbReference type="PANTHER" id="PTHR39327">
    <property type="match status" value="1"/>
</dbReference>
<keyword evidence="1" id="KW-0808">Transferase</keyword>
<keyword evidence="1" id="KW-0548">Nucleotidyltransferase</keyword>
<dbReference type="Gene3D" id="3.10.620.30">
    <property type="match status" value="1"/>
</dbReference>
<dbReference type="EMBL" id="SACQ01000004">
    <property type="protein sequence ID" value="RVU30592.1"/>
    <property type="molecule type" value="Genomic_DNA"/>
</dbReference>
<sequence length="211" mass="24092">MLLLSLSMLSISDTTVRLSGAEIERLGKRYGSAAQLRLQAWQDLILTAQDLPEKEKLDAVNDFFNQIRFLNDIDHWKQQDYWATPVEFLITNGGDCEDFSIAKYYTLREVGVDISKLSIAYVKALTLNQAHMVLTYYERPSSVPMVLDNIDPTIKPANKRPDLLHVYSFNGDNLWLSKRGRRATLVGTSDQLKPWVKLKSRLENNAINVTD</sequence>
<protein>
    <submittedName>
        <fullName evidence="1">Sulfate adenylyltransferase</fullName>
    </submittedName>
</protein>
<dbReference type="Pfam" id="PF06035">
    <property type="entry name" value="Peptidase_C93"/>
    <property type="match status" value="1"/>
</dbReference>
<comment type="caution">
    <text evidence="1">The sequence shown here is derived from an EMBL/GenBank/DDBJ whole genome shotgun (WGS) entry which is preliminary data.</text>
</comment>
<gene>
    <name evidence="1" type="ORF">EOE65_09730</name>
</gene>
<proteinExistence type="predicted"/>
<name>A0A437Q7R9_9GAMM</name>
<evidence type="ECO:0000313" key="2">
    <source>
        <dbReference type="Proteomes" id="UP000282818"/>
    </source>
</evidence>
<keyword evidence="2" id="KW-1185">Reference proteome</keyword>
<dbReference type="AlphaFoldDB" id="A0A437Q7R9"/>
<organism evidence="1 2">
    <name type="scientific">Neptunomonas marina</name>
    <dbReference type="NCBI Taxonomy" id="1815562"/>
    <lineage>
        <taxon>Bacteria</taxon>
        <taxon>Pseudomonadati</taxon>
        <taxon>Pseudomonadota</taxon>
        <taxon>Gammaproteobacteria</taxon>
        <taxon>Oceanospirillales</taxon>
        <taxon>Oceanospirillaceae</taxon>
        <taxon>Neptunomonas</taxon>
    </lineage>
</organism>
<dbReference type="Proteomes" id="UP000282818">
    <property type="component" value="Unassembled WGS sequence"/>
</dbReference>
<dbReference type="GO" id="GO:0016779">
    <property type="term" value="F:nucleotidyltransferase activity"/>
    <property type="evidence" value="ECO:0007669"/>
    <property type="project" value="UniProtKB-KW"/>
</dbReference>
<accession>A0A437Q7R9</accession>